<dbReference type="STRING" id="379482.SAMN04487961_1288"/>
<dbReference type="GO" id="GO:0043856">
    <property type="term" value="F:anti-sigma factor antagonist activity"/>
    <property type="evidence" value="ECO:0007669"/>
    <property type="project" value="TreeGrafter"/>
</dbReference>
<evidence type="ECO:0000313" key="3">
    <source>
        <dbReference type="Proteomes" id="UP000252995"/>
    </source>
</evidence>
<evidence type="ECO:0000259" key="1">
    <source>
        <dbReference type="PROSITE" id="PS50801"/>
    </source>
</evidence>
<dbReference type="Gene3D" id="3.30.750.24">
    <property type="entry name" value="STAS domain"/>
    <property type="match status" value="1"/>
</dbReference>
<dbReference type="Pfam" id="PF01740">
    <property type="entry name" value="STAS"/>
    <property type="match status" value="1"/>
</dbReference>
<comment type="caution">
    <text evidence="2">The sequence shown here is derived from an EMBL/GenBank/DDBJ whole genome shotgun (WGS) entry which is preliminary data.</text>
</comment>
<dbReference type="PROSITE" id="PS50801">
    <property type="entry name" value="STAS"/>
    <property type="match status" value="1"/>
</dbReference>
<evidence type="ECO:0000313" key="2">
    <source>
        <dbReference type="EMBL" id="RBP30038.1"/>
    </source>
</evidence>
<dbReference type="SUPFAM" id="SSF52091">
    <property type="entry name" value="SpoIIaa-like"/>
    <property type="match status" value="1"/>
</dbReference>
<name>A0A366GSH2_9GAMM</name>
<dbReference type="CDD" id="cd07043">
    <property type="entry name" value="STAS_anti-anti-sigma_factors"/>
    <property type="match status" value="1"/>
</dbReference>
<reference evidence="2 3" key="1">
    <citation type="submission" date="2018-06" db="EMBL/GenBank/DDBJ databases">
        <title>Freshwater and sediment microbial communities from various areas in North America, analyzing microbe dynamics in response to fracking.</title>
        <authorList>
            <person name="Lamendella R."/>
        </authorList>
    </citation>
    <scope>NUCLEOTIDE SEQUENCE [LARGE SCALE GENOMIC DNA]</scope>
    <source>
        <strain evidence="2 3">114J</strain>
    </source>
</reference>
<dbReference type="Proteomes" id="UP000252995">
    <property type="component" value="Unassembled WGS sequence"/>
</dbReference>
<gene>
    <name evidence="2" type="ORF">DET50_10882</name>
</gene>
<sequence>MPIQTSLAEDGKTLVIRIEGRFDFSTHQAFRDSYEHAGAKVTNYVVDLSDTTYLDSSALGMLLLLRDHAGGDSARISIENCNSDVRRILSISNFEQLFAIK</sequence>
<dbReference type="AlphaFoldDB" id="A0A366GSH2"/>
<dbReference type="RefSeq" id="WP_113862569.1">
    <property type="nucleotide sequence ID" value="NZ_QNRO01000008.1"/>
</dbReference>
<dbReference type="EMBL" id="QNRO01000008">
    <property type="protein sequence ID" value="RBP30038.1"/>
    <property type="molecule type" value="Genomic_DNA"/>
</dbReference>
<dbReference type="PANTHER" id="PTHR33495:SF15">
    <property type="entry name" value="STAS DOMAIN-CONTAINING PROTEIN"/>
    <property type="match status" value="1"/>
</dbReference>
<dbReference type="InterPro" id="IPR002645">
    <property type="entry name" value="STAS_dom"/>
</dbReference>
<dbReference type="OrthoDB" id="278639at2"/>
<feature type="domain" description="STAS" evidence="1">
    <location>
        <begin position="3"/>
        <end position="101"/>
    </location>
</feature>
<proteinExistence type="predicted"/>
<accession>A0A366GSH2</accession>
<organism evidence="2 3">
    <name type="scientific">Marinobacter pelagius</name>
    <dbReference type="NCBI Taxonomy" id="379482"/>
    <lineage>
        <taxon>Bacteria</taxon>
        <taxon>Pseudomonadati</taxon>
        <taxon>Pseudomonadota</taxon>
        <taxon>Gammaproteobacteria</taxon>
        <taxon>Pseudomonadales</taxon>
        <taxon>Marinobacteraceae</taxon>
        <taxon>Marinobacter</taxon>
    </lineage>
</organism>
<dbReference type="InterPro" id="IPR036513">
    <property type="entry name" value="STAS_dom_sf"/>
</dbReference>
<protein>
    <submittedName>
        <fullName evidence="2">Anti-anti-sigma factor</fullName>
    </submittedName>
</protein>
<dbReference type="PANTHER" id="PTHR33495">
    <property type="entry name" value="ANTI-SIGMA FACTOR ANTAGONIST TM_1081-RELATED-RELATED"/>
    <property type="match status" value="1"/>
</dbReference>